<dbReference type="WBParaSite" id="L893_g24223.t1">
    <property type="protein sequence ID" value="L893_g24223.t1"/>
    <property type="gene ID" value="L893_g24223"/>
</dbReference>
<dbReference type="AlphaFoldDB" id="A0A1I7Z9P5"/>
<protein>
    <submittedName>
        <fullName evidence="2">Uncharacterized protein</fullName>
    </submittedName>
</protein>
<sequence>MVFDYSRDYRCPMFSTSPSSSSDCSDRSFEEDIELSRSELLLIAMNKRKALTASRRQNLRLEILHTDWT</sequence>
<proteinExistence type="predicted"/>
<dbReference type="Proteomes" id="UP000095287">
    <property type="component" value="Unplaced"/>
</dbReference>
<name>A0A1I7Z9P5_9BILA</name>
<evidence type="ECO:0000313" key="2">
    <source>
        <dbReference type="WBParaSite" id="L893_g24223.t1"/>
    </source>
</evidence>
<evidence type="ECO:0000313" key="1">
    <source>
        <dbReference type="Proteomes" id="UP000095287"/>
    </source>
</evidence>
<reference evidence="2" key="1">
    <citation type="submission" date="2016-11" db="UniProtKB">
        <authorList>
            <consortium name="WormBaseParasite"/>
        </authorList>
    </citation>
    <scope>IDENTIFICATION</scope>
</reference>
<accession>A0A1I7Z9P5</accession>
<keyword evidence="1" id="KW-1185">Reference proteome</keyword>
<organism evidence="1 2">
    <name type="scientific">Steinernema glaseri</name>
    <dbReference type="NCBI Taxonomy" id="37863"/>
    <lineage>
        <taxon>Eukaryota</taxon>
        <taxon>Metazoa</taxon>
        <taxon>Ecdysozoa</taxon>
        <taxon>Nematoda</taxon>
        <taxon>Chromadorea</taxon>
        <taxon>Rhabditida</taxon>
        <taxon>Tylenchina</taxon>
        <taxon>Panagrolaimomorpha</taxon>
        <taxon>Strongyloidoidea</taxon>
        <taxon>Steinernematidae</taxon>
        <taxon>Steinernema</taxon>
    </lineage>
</organism>